<feature type="compositionally biased region" description="Basic and acidic residues" evidence="1">
    <location>
        <begin position="172"/>
        <end position="191"/>
    </location>
</feature>
<feature type="region of interest" description="Disordered" evidence="1">
    <location>
        <begin position="1"/>
        <end position="241"/>
    </location>
</feature>
<gene>
    <name evidence="2" type="ORF">ACFQEY_01900</name>
</gene>
<feature type="compositionally biased region" description="Low complexity" evidence="1">
    <location>
        <begin position="73"/>
        <end position="86"/>
    </location>
</feature>
<evidence type="ECO:0000313" key="2">
    <source>
        <dbReference type="EMBL" id="MFC6887811.1"/>
    </source>
</evidence>
<dbReference type="Proteomes" id="UP001596333">
    <property type="component" value="Unassembled WGS sequence"/>
</dbReference>
<proteinExistence type="predicted"/>
<name>A0ABD5UHU5_9EURY</name>
<dbReference type="EMBL" id="JBHSXI010000001">
    <property type="protein sequence ID" value="MFC6887811.1"/>
    <property type="molecule type" value="Genomic_DNA"/>
</dbReference>
<evidence type="ECO:0000256" key="1">
    <source>
        <dbReference type="SAM" id="MobiDB-lite"/>
    </source>
</evidence>
<dbReference type="AlphaFoldDB" id="A0ABD5UHU5"/>
<feature type="compositionally biased region" description="Polar residues" evidence="1">
    <location>
        <begin position="208"/>
        <end position="221"/>
    </location>
</feature>
<feature type="compositionally biased region" description="Basic and acidic residues" evidence="1">
    <location>
        <begin position="22"/>
        <end position="52"/>
    </location>
</feature>
<sequence>MSDDGADDSRQEETDPDGSGHSPDRRSRFEALWTRFEDDRDGRSRNPDDPRDGTTGGSTGTSTDDSDRDPDTDGTSTDDSIDGTSTADPNSDDAVIAREPAGTEGRTDEVDSWEWLADGRPGRENPSESEESEESEEREASEGPPDWSRQTDRSDAVSEPPQSDAEPSPSASDRRRAGRGEGRIWDRERSTTDGSLDRGAIASDDTATESNRSIDSPSPGSFSEDAPEHVDGGLPSGVSVAPGTSVLVQSESRDDRSKHACHALLYDERDGTVPYTLLVRYQELDPSRLERLAEGSHRLKLIAIGYGQSVPASVDDAVDCVRITNPNDITRLGIVLSGTIADWSDDDRPIAVCFDSLNVVLNYRDVKSTFRFLHVLLNTLRSADTVSHFHVDPIAGDPQDVNTLKPLFDEVVAIDSVGVHRE</sequence>
<protein>
    <recommendedName>
        <fullName evidence="4">DUF835 domain-containing protein</fullName>
    </recommendedName>
</protein>
<reference evidence="2 3" key="1">
    <citation type="journal article" date="2019" name="Int. J. Syst. Evol. Microbiol.">
        <title>The Global Catalogue of Microorganisms (GCM) 10K type strain sequencing project: providing services to taxonomists for standard genome sequencing and annotation.</title>
        <authorList>
            <consortium name="The Broad Institute Genomics Platform"/>
            <consortium name="The Broad Institute Genome Sequencing Center for Infectious Disease"/>
            <person name="Wu L."/>
            <person name="Ma J."/>
        </authorList>
    </citation>
    <scope>NUCLEOTIDE SEQUENCE [LARGE SCALE GENOMIC DNA]</scope>
    <source>
        <strain evidence="2 3">Y73</strain>
    </source>
</reference>
<dbReference type="Pfam" id="PF24336">
    <property type="entry name" value="DUF7504"/>
    <property type="match status" value="1"/>
</dbReference>
<comment type="caution">
    <text evidence="2">The sequence shown here is derived from an EMBL/GenBank/DDBJ whole genome shotgun (WGS) entry which is preliminary data.</text>
</comment>
<keyword evidence="3" id="KW-1185">Reference proteome</keyword>
<evidence type="ECO:0008006" key="4">
    <source>
        <dbReference type="Google" id="ProtNLM"/>
    </source>
</evidence>
<feature type="compositionally biased region" description="Acidic residues" evidence="1">
    <location>
        <begin position="127"/>
        <end position="139"/>
    </location>
</feature>
<organism evidence="2 3">
    <name type="scientific">Halorubrum trueperi</name>
    <dbReference type="NCBI Taxonomy" id="2004704"/>
    <lineage>
        <taxon>Archaea</taxon>
        <taxon>Methanobacteriati</taxon>
        <taxon>Methanobacteriota</taxon>
        <taxon>Stenosarchaea group</taxon>
        <taxon>Halobacteria</taxon>
        <taxon>Halobacteriales</taxon>
        <taxon>Haloferacaceae</taxon>
        <taxon>Halorubrum</taxon>
    </lineage>
</organism>
<dbReference type="InterPro" id="IPR055927">
    <property type="entry name" value="DUF7504"/>
</dbReference>
<accession>A0ABD5UHU5</accession>
<evidence type="ECO:0000313" key="3">
    <source>
        <dbReference type="Proteomes" id="UP001596333"/>
    </source>
</evidence>
<dbReference type="RefSeq" id="WP_379764248.1">
    <property type="nucleotide sequence ID" value="NZ_JBHSXI010000001.1"/>
</dbReference>